<organism evidence="3 4">
    <name type="scientific">Nesterenkonia salmonea</name>
    <dbReference type="NCBI Taxonomy" id="1804987"/>
    <lineage>
        <taxon>Bacteria</taxon>
        <taxon>Bacillati</taxon>
        <taxon>Actinomycetota</taxon>
        <taxon>Actinomycetes</taxon>
        <taxon>Micrococcales</taxon>
        <taxon>Micrococcaceae</taxon>
        <taxon>Nesterenkonia</taxon>
    </lineage>
</organism>
<evidence type="ECO:0000313" key="4">
    <source>
        <dbReference type="Proteomes" id="UP000310458"/>
    </source>
</evidence>
<gene>
    <name evidence="3" type="ORF">FEF26_00305</name>
</gene>
<feature type="domain" description="DUF4955" evidence="2">
    <location>
        <begin position="401"/>
        <end position="532"/>
    </location>
</feature>
<dbReference type="EMBL" id="VAVZ01000001">
    <property type="protein sequence ID" value="TLQ01460.1"/>
    <property type="molecule type" value="Genomic_DNA"/>
</dbReference>
<dbReference type="Pfam" id="PF12708">
    <property type="entry name" value="Pect-lyase_RHGA_epim"/>
    <property type="match status" value="1"/>
</dbReference>
<evidence type="ECO:0000259" key="1">
    <source>
        <dbReference type="Pfam" id="PF12708"/>
    </source>
</evidence>
<proteinExistence type="predicted"/>
<dbReference type="InterPro" id="IPR011050">
    <property type="entry name" value="Pectin_lyase_fold/virulence"/>
</dbReference>
<dbReference type="InterPro" id="IPR012334">
    <property type="entry name" value="Pectin_lyas_fold"/>
</dbReference>
<dbReference type="InterPro" id="IPR024535">
    <property type="entry name" value="RHGA/B-epi-like_pectate_lyase"/>
</dbReference>
<dbReference type="SUPFAM" id="SSF51126">
    <property type="entry name" value="Pectin lyase-like"/>
    <property type="match status" value="1"/>
</dbReference>
<reference evidence="3 4" key="1">
    <citation type="submission" date="2019-05" db="EMBL/GenBank/DDBJ databases">
        <title>Nesterenkonia sp. GY074 isolated from the Southern Atlantic Ocean.</title>
        <authorList>
            <person name="Zhang G."/>
        </authorList>
    </citation>
    <scope>NUCLEOTIDE SEQUENCE [LARGE SCALE GENOMIC DNA]</scope>
    <source>
        <strain evidence="3 4">GY074</strain>
    </source>
</reference>
<dbReference type="RefSeq" id="WP_138251539.1">
    <property type="nucleotide sequence ID" value="NZ_VAVZ01000001.1"/>
</dbReference>
<dbReference type="InterPro" id="IPR032532">
    <property type="entry name" value="DUF4955"/>
</dbReference>
<sequence length="543" mass="60043">MTFGPLHQLSARVQGLFKKQDASLAAQLWREYTADPARHPRIPNVSHAGYQMGNQPLPDLKGPVFRVEEFGAVPDQTNGCDEAVAAALDAAEKAGGGVVLFPEGTFHFSSVIWVHASNVVLRGAGQGKTTLYFTQHLDAAYRTSRMGEWSWTGGLVWFLPREVKAELEASDWAWGTNEGWIENRELAKVTKPVGRGTQRIPVSDTTDITPGDEVILSVTNTPGNSLLSHLCGDLPQDSYDFAQLASSLRKQRNYRQLRWPVRVDQVEPNMLVLAQPTKIDLRPEWDPTVASLGPHVRESGIEDCTIRMRAAEQQPHNQDHGFNGPHFQAALNCWARRVEVIDADNGFGFTSAKGITLHQVSVSGRARHHSFICREQSHDCLIHEFSIPPATTELAPEALTHGLNVEGYSSGNVWSDGDMEGTFDSHRRVPFDNVRTCITLRNTGSLGGAKKAGPHWGARFVHWNVEVTNKRAFAVRLEQHAPYSAMVGVIGPTKPHPKPREFSGDLHSVLVDVGTTVSPRNLYLAQLKHRLGPSSARMRKEQL</sequence>
<accession>A0A5R9BMT0</accession>
<protein>
    <submittedName>
        <fullName evidence="3">DUF4955 domain-containing protein</fullName>
    </submittedName>
</protein>
<name>A0A5R9BMT0_9MICC</name>
<comment type="caution">
    <text evidence="3">The sequence shown here is derived from an EMBL/GenBank/DDBJ whole genome shotgun (WGS) entry which is preliminary data.</text>
</comment>
<dbReference type="AlphaFoldDB" id="A0A5R9BMT0"/>
<keyword evidence="4" id="KW-1185">Reference proteome</keyword>
<feature type="domain" description="Rhamnogalacturonase A/B/Epimerase-like pectate lyase" evidence="1">
    <location>
        <begin position="65"/>
        <end position="137"/>
    </location>
</feature>
<dbReference type="Gene3D" id="2.160.20.10">
    <property type="entry name" value="Single-stranded right-handed beta-helix, Pectin lyase-like"/>
    <property type="match status" value="1"/>
</dbReference>
<dbReference type="OrthoDB" id="818401at2"/>
<evidence type="ECO:0000313" key="3">
    <source>
        <dbReference type="EMBL" id="TLQ01460.1"/>
    </source>
</evidence>
<dbReference type="Pfam" id="PF16315">
    <property type="entry name" value="DUF4955"/>
    <property type="match status" value="1"/>
</dbReference>
<dbReference type="Proteomes" id="UP000310458">
    <property type="component" value="Unassembled WGS sequence"/>
</dbReference>
<evidence type="ECO:0000259" key="2">
    <source>
        <dbReference type="Pfam" id="PF16315"/>
    </source>
</evidence>